<dbReference type="PROSITE" id="PS51257">
    <property type="entry name" value="PROKAR_LIPOPROTEIN"/>
    <property type="match status" value="1"/>
</dbReference>
<feature type="transmembrane region" description="Helical" evidence="7">
    <location>
        <begin position="107"/>
        <end position="125"/>
    </location>
</feature>
<dbReference type="Pfam" id="PF02397">
    <property type="entry name" value="Bac_transf"/>
    <property type="match status" value="1"/>
</dbReference>
<evidence type="ECO:0000313" key="9">
    <source>
        <dbReference type="EMBL" id="TLD69278.1"/>
    </source>
</evidence>
<feature type="domain" description="Bacterial sugar transferase" evidence="8">
    <location>
        <begin position="267"/>
        <end position="449"/>
    </location>
</feature>
<dbReference type="InterPro" id="IPR017475">
    <property type="entry name" value="EPS_sugar_tfrase"/>
</dbReference>
<dbReference type="PANTHER" id="PTHR30576:SF0">
    <property type="entry name" value="UNDECAPRENYL-PHOSPHATE N-ACETYLGALACTOSAMINYL 1-PHOSPHATE TRANSFERASE-RELATED"/>
    <property type="match status" value="1"/>
</dbReference>
<organism evidence="9 10">
    <name type="scientific">Phragmitibacter flavus</name>
    <dbReference type="NCBI Taxonomy" id="2576071"/>
    <lineage>
        <taxon>Bacteria</taxon>
        <taxon>Pseudomonadati</taxon>
        <taxon>Verrucomicrobiota</taxon>
        <taxon>Verrucomicrobiia</taxon>
        <taxon>Verrucomicrobiales</taxon>
        <taxon>Verrucomicrobiaceae</taxon>
        <taxon>Phragmitibacter</taxon>
    </lineage>
</organism>
<dbReference type="NCBIfam" id="TIGR03025">
    <property type="entry name" value="EPS_sugtrans"/>
    <property type="match status" value="1"/>
</dbReference>
<feature type="transmembrane region" description="Helical" evidence="7">
    <location>
        <begin position="269"/>
        <end position="293"/>
    </location>
</feature>
<evidence type="ECO:0000256" key="3">
    <source>
        <dbReference type="ARBA" id="ARBA00022679"/>
    </source>
</evidence>
<evidence type="ECO:0000256" key="5">
    <source>
        <dbReference type="ARBA" id="ARBA00022989"/>
    </source>
</evidence>
<sequence length="495" mass="55472">MPQARVSKRLVSAGAHFLMDALAVHVGLLFGCLVRFTDDFSIQTLLYLPAIGLASIVLPCVLYIGGLYTEEPAKIGKWMRFRWLLFAILAALLVIFTVGAVSYDLRIGRGVLLMGFPITVAICCFHHGVEHGRSRLPGESAVCLVADTDDELAAEILARHSRRTLIKGLICVGGYRPQRQLPILGTLEEGQPIDLSSNSVILVRDGHMVLPQVASFLRRWRYEGIDVLSLADLCEEVFQAVPLQMVTESWLFRASTQSNLFYVKRLKRLFDIAASLAFMVMLSPFLFVGMLLVKTQSKGPVFFRQERLGRLGRKFEVVKLRTMHVDAEKDGPKWSVANDKRVFPAGKWLRKFRVDEIPQLLNVLRGEMSFVGPRPERGVFVSELEQKIPHYRERLFIQPGLTGWAQVRYPYGSCAGDAWRKLEFDLYYMKHMSLLLDFFVLLETVRTVLVGGVKSMGEHAVHADREWSLLSPGLLAEVEAGGISDPLPGTTAVNA</sequence>
<name>A0A5R8KAE0_9BACT</name>
<proteinExistence type="inferred from homology"/>
<feature type="transmembrane region" description="Helical" evidence="7">
    <location>
        <begin position="47"/>
        <end position="69"/>
    </location>
</feature>
<evidence type="ECO:0000256" key="2">
    <source>
        <dbReference type="ARBA" id="ARBA00006464"/>
    </source>
</evidence>
<dbReference type="OrthoDB" id="9808602at2"/>
<evidence type="ECO:0000313" key="10">
    <source>
        <dbReference type="Proteomes" id="UP000306196"/>
    </source>
</evidence>
<dbReference type="InterPro" id="IPR003362">
    <property type="entry name" value="Bact_transf"/>
</dbReference>
<feature type="transmembrane region" description="Helical" evidence="7">
    <location>
        <begin position="81"/>
        <end position="101"/>
    </location>
</feature>
<dbReference type="GO" id="GO:0016780">
    <property type="term" value="F:phosphotransferase activity, for other substituted phosphate groups"/>
    <property type="evidence" value="ECO:0007669"/>
    <property type="project" value="TreeGrafter"/>
</dbReference>
<accession>A0A5R8KAE0</accession>
<evidence type="ECO:0000256" key="4">
    <source>
        <dbReference type="ARBA" id="ARBA00022692"/>
    </source>
</evidence>
<dbReference type="RefSeq" id="WP_138087693.1">
    <property type="nucleotide sequence ID" value="NZ_VAUV01000014.1"/>
</dbReference>
<reference evidence="9 10" key="1">
    <citation type="submission" date="2019-05" db="EMBL/GenBank/DDBJ databases">
        <title>Verrucobacter flavum gen. nov., sp. nov. a new member of the family Verrucomicrobiaceae.</title>
        <authorList>
            <person name="Szuroczki S."/>
            <person name="Abbaszade G."/>
            <person name="Szabo A."/>
            <person name="Felfoldi T."/>
            <person name="Schumann P."/>
            <person name="Boka K."/>
            <person name="Keki Z."/>
            <person name="Toumi M."/>
            <person name="Toth E."/>
        </authorList>
    </citation>
    <scope>NUCLEOTIDE SEQUENCE [LARGE SCALE GENOMIC DNA]</scope>
    <source>
        <strain evidence="9 10">MG-N-17</strain>
    </source>
</reference>
<evidence type="ECO:0000259" key="8">
    <source>
        <dbReference type="Pfam" id="PF02397"/>
    </source>
</evidence>
<keyword evidence="10" id="KW-1185">Reference proteome</keyword>
<dbReference type="AlphaFoldDB" id="A0A5R8KAE0"/>
<comment type="subcellular location">
    <subcellularLocation>
        <location evidence="1">Membrane</location>
        <topology evidence="1">Multi-pass membrane protein</topology>
    </subcellularLocation>
</comment>
<evidence type="ECO:0000256" key="1">
    <source>
        <dbReference type="ARBA" id="ARBA00004141"/>
    </source>
</evidence>
<keyword evidence="4 7" id="KW-0812">Transmembrane</keyword>
<keyword evidence="3 9" id="KW-0808">Transferase</keyword>
<gene>
    <name evidence="9" type="ORF">FEM03_18065</name>
</gene>
<dbReference type="GO" id="GO:0016020">
    <property type="term" value="C:membrane"/>
    <property type="evidence" value="ECO:0007669"/>
    <property type="project" value="UniProtKB-SubCell"/>
</dbReference>
<dbReference type="PANTHER" id="PTHR30576">
    <property type="entry name" value="COLANIC BIOSYNTHESIS UDP-GLUCOSE LIPID CARRIER TRANSFERASE"/>
    <property type="match status" value="1"/>
</dbReference>
<comment type="caution">
    <text evidence="9">The sequence shown here is derived from an EMBL/GenBank/DDBJ whole genome shotgun (WGS) entry which is preliminary data.</text>
</comment>
<evidence type="ECO:0000256" key="6">
    <source>
        <dbReference type="ARBA" id="ARBA00023136"/>
    </source>
</evidence>
<evidence type="ECO:0000256" key="7">
    <source>
        <dbReference type="SAM" id="Phobius"/>
    </source>
</evidence>
<protein>
    <submittedName>
        <fullName evidence="9">Exopolysaccharide biosynthesis polyprenyl glycosylphosphotransferase</fullName>
    </submittedName>
</protein>
<keyword evidence="5 7" id="KW-1133">Transmembrane helix</keyword>
<keyword evidence="6 7" id="KW-0472">Membrane</keyword>
<dbReference type="EMBL" id="VAUV01000014">
    <property type="protein sequence ID" value="TLD69278.1"/>
    <property type="molecule type" value="Genomic_DNA"/>
</dbReference>
<comment type="similarity">
    <text evidence="2">Belongs to the bacterial sugar transferase family.</text>
</comment>
<dbReference type="Proteomes" id="UP000306196">
    <property type="component" value="Unassembled WGS sequence"/>
</dbReference>